<reference evidence="3" key="1">
    <citation type="submission" date="2022-11" db="UniProtKB">
        <authorList>
            <consortium name="WormBaseParasite"/>
        </authorList>
    </citation>
    <scope>IDENTIFICATION</scope>
</reference>
<keyword evidence="1" id="KW-0732">Signal</keyword>
<organism evidence="2 3">
    <name type="scientific">Romanomermis culicivorax</name>
    <name type="common">Nematode worm</name>
    <dbReference type="NCBI Taxonomy" id="13658"/>
    <lineage>
        <taxon>Eukaryota</taxon>
        <taxon>Metazoa</taxon>
        <taxon>Ecdysozoa</taxon>
        <taxon>Nematoda</taxon>
        <taxon>Enoplea</taxon>
        <taxon>Dorylaimia</taxon>
        <taxon>Mermithida</taxon>
        <taxon>Mermithoidea</taxon>
        <taxon>Mermithidae</taxon>
        <taxon>Romanomermis</taxon>
    </lineage>
</organism>
<feature type="signal peptide" evidence="1">
    <location>
        <begin position="1"/>
        <end position="24"/>
    </location>
</feature>
<feature type="chain" id="PRO_5037668441" evidence="1">
    <location>
        <begin position="25"/>
        <end position="101"/>
    </location>
</feature>
<sequence length="101" mass="11008">MVFLVIALVTALTSPLTSMGSAAAAGIQNCVDIPVCEKIGADDTLIVSVVLEDYTLDHMFTEHGFHCNDYRAMGVYDGAVGHFDFTTYQKLERLLVESAFD</sequence>
<protein>
    <submittedName>
        <fullName evidence="3">Uncharacterized protein</fullName>
    </submittedName>
</protein>
<name>A0A915IWR2_ROMCU</name>
<proteinExistence type="predicted"/>
<evidence type="ECO:0000313" key="3">
    <source>
        <dbReference type="WBParaSite" id="nRc.2.0.1.t18635-RA"/>
    </source>
</evidence>
<dbReference type="Proteomes" id="UP000887565">
    <property type="component" value="Unplaced"/>
</dbReference>
<evidence type="ECO:0000313" key="2">
    <source>
        <dbReference type="Proteomes" id="UP000887565"/>
    </source>
</evidence>
<dbReference type="WBParaSite" id="nRc.2.0.1.t18635-RA">
    <property type="protein sequence ID" value="nRc.2.0.1.t18635-RA"/>
    <property type="gene ID" value="nRc.2.0.1.g18635"/>
</dbReference>
<keyword evidence="2" id="KW-1185">Reference proteome</keyword>
<evidence type="ECO:0000256" key="1">
    <source>
        <dbReference type="SAM" id="SignalP"/>
    </source>
</evidence>
<dbReference type="AlphaFoldDB" id="A0A915IWR2"/>
<accession>A0A915IWR2</accession>